<accession>A0A7X2N4C6</accession>
<comment type="caution">
    <text evidence="5">The sequence shown here is derived from an EMBL/GenBank/DDBJ whole genome shotgun (WGS) entry which is preliminary data.</text>
</comment>
<gene>
    <name evidence="5" type="ORF">FYJ50_06815</name>
</gene>
<dbReference type="InterPro" id="IPR000055">
    <property type="entry name" value="Restrct_endonuc_typeI_TRD"/>
</dbReference>
<evidence type="ECO:0000313" key="6">
    <source>
        <dbReference type="Proteomes" id="UP000470082"/>
    </source>
</evidence>
<dbReference type="Proteomes" id="UP000470082">
    <property type="component" value="Unassembled WGS sequence"/>
</dbReference>
<dbReference type="AlphaFoldDB" id="A0A7X2N4C6"/>
<dbReference type="PANTHER" id="PTHR30408:SF13">
    <property type="entry name" value="TYPE I RESTRICTION ENZYME HINDI SPECIFICITY SUBUNIT"/>
    <property type="match status" value="1"/>
</dbReference>
<keyword evidence="5" id="KW-0255">Endonuclease</keyword>
<dbReference type="Pfam" id="PF01420">
    <property type="entry name" value="Methylase_S"/>
    <property type="match status" value="1"/>
</dbReference>
<evidence type="ECO:0000256" key="1">
    <source>
        <dbReference type="ARBA" id="ARBA00010923"/>
    </source>
</evidence>
<proteinExistence type="inferred from homology"/>
<protein>
    <submittedName>
        <fullName evidence="5">Restriction endonuclease subunit S</fullName>
    </submittedName>
</protein>
<dbReference type="GO" id="GO:0003677">
    <property type="term" value="F:DNA binding"/>
    <property type="evidence" value="ECO:0007669"/>
    <property type="project" value="UniProtKB-KW"/>
</dbReference>
<feature type="domain" description="Type I restriction modification DNA specificity" evidence="4">
    <location>
        <begin position="29"/>
        <end position="144"/>
    </location>
</feature>
<dbReference type="PANTHER" id="PTHR30408">
    <property type="entry name" value="TYPE-1 RESTRICTION ENZYME ECOKI SPECIFICITY PROTEIN"/>
    <property type="match status" value="1"/>
</dbReference>
<dbReference type="InterPro" id="IPR052021">
    <property type="entry name" value="Type-I_RS_S_subunit"/>
</dbReference>
<organism evidence="5 6">
    <name type="scientific">Floccifex porci</name>
    <dbReference type="NCBI Taxonomy" id="2606629"/>
    <lineage>
        <taxon>Bacteria</taxon>
        <taxon>Bacillati</taxon>
        <taxon>Bacillota</taxon>
        <taxon>Erysipelotrichia</taxon>
        <taxon>Erysipelotrichales</taxon>
        <taxon>Erysipelotrichaceae</taxon>
        <taxon>Floccifex</taxon>
    </lineage>
</organism>
<dbReference type="CDD" id="cd17266">
    <property type="entry name" value="RMtype1_S_Sau1132ORF3780P-TRD2-CR2_like"/>
    <property type="match status" value="1"/>
</dbReference>
<dbReference type="GO" id="GO:0004519">
    <property type="term" value="F:endonuclease activity"/>
    <property type="evidence" value="ECO:0007669"/>
    <property type="project" value="UniProtKB-KW"/>
</dbReference>
<dbReference type="RefSeq" id="WP_109216102.1">
    <property type="nucleotide sequence ID" value="NZ_VUMM01000012.1"/>
</dbReference>
<keyword evidence="2" id="KW-0680">Restriction system</keyword>
<dbReference type="InterPro" id="IPR044946">
    <property type="entry name" value="Restrct_endonuc_typeI_TRD_sf"/>
</dbReference>
<keyword evidence="6" id="KW-1185">Reference proteome</keyword>
<evidence type="ECO:0000256" key="3">
    <source>
        <dbReference type="ARBA" id="ARBA00023125"/>
    </source>
</evidence>
<reference evidence="5 6" key="1">
    <citation type="submission" date="2019-08" db="EMBL/GenBank/DDBJ databases">
        <title>In-depth cultivation of the pig gut microbiome towards novel bacterial diversity and tailored functional studies.</title>
        <authorList>
            <person name="Wylensek D."/>
            <person name="Hitch T.C.A."/>
            <person name="Clavel T."/>
        </authorList>
    </citation>
    <scope>NUCLEOTIDE SEQUENCE [LARGE SCALE GENOMIC DNA]</scope>
    <source>
        <strain evidence="5 6">LKV-178-WT-2G</strain>
    </source>
</reference>
<dbReference type="EMBL" id="VUMM01000012">
    <property type="protein sequence ID" value="MSS01808.1"/>
    <property type="molecule type" value="Genomic_DNA"/>
</dbReference>
<keyword evidence="5" id="KW-0378">Hydrolase</keyword>
<dbReference type="SUPFAM" id="SSF116734">
    <property type="entry name" value="DNA methylase specificity domain"/>
    <property type="match status" value="1"/>
</dbReference>
<dbReference type="Gene3D" id="3.90.220.20">
    <property type="entry name" value="DNA methylase specificity domains"/>
    <property type="match status" value="1"/>
</dbReference>
<name>A0A7X2N4C6_9FIRM</name>
<evidence type="ECO:0000313" key="5">
    <source>
        <dbReference type="EMBL" id="MSS01808.1"/>
    </source>
</evidence>
<evidence type="ECO:0000259" key="4">
    <source>
        <dbReference type="Pfam" id="PF01420"/>
    </source>
</evidence>
<dbReference type="GO" id="GO:0009307">
    <property type="term" value="P:DNA restriction-modification system"/>
    <property type="evidence" value="ECO:0007669"/>
    <property type="project" value="UniProtKB-KW"/>
</dbReference>
<keyword evidence="5" id="KW-0540">Nuclease</keyword>
<comment type="similarity">
    <text evidence="1">Belongs to the type-I restriction system S methylase family.</text>
</comment>
<dbReference type="Gene3D" id="1.10.287.1120">
    <property type="entry name" value="Bipartite methylase S protein"/>
    <property type="match status" value="1"/>
</dbReference>
<sequence>MFPDIFSASASSSFQNLIEFSNGKKRPETIGNIPVYGGNGVLAYTNQSNAENCVIIGRVGAYCGNTFLCPEKCWTSDNAIQAKSKNEDSPLFIYYLLRNASLPSRHIGTGQPLMTQAILNAIPVNEPSTQEIRSFINICTPLHETIFANEKQNISLALLRDTLLPKLMSGELDVSDIDL</sequence>
<evidence type="ECO:0000256" key="2">
    <source>
        <dbReference type="ARBA" id="ARBA00022747"/>
    </source>
</evidence>
<keyword evidence="3" id="KW-0238">DNA-binding</keyword>